<evidence type="ECO:0000313" key="2">
    <source>
        <dbReference type="Proteomes" id="UP000789860"/>
    </source>
</evidence>
<keyword evidence="2" id="KW-1185">Reference proteome</keyword>
<organism evidence="1 2">
    <name type="scientific">Scutellospora calospora</name>
    <dbReference type="NCBI Taxonomy" id="85575"/>
    <lineage>
        <taxon>Eukaryota</taxon>
        <taxon>Fungi</taxon>
        <taxon>Fungi incertae sedis</taxon>
        <taxon>Mucoromycota</taxon>
        <taxon>Glomeromycotina</taxon>
        <taxon>Glomeromycetes</taxon>
        <taxon>Diversisporales</taxon>
        <taxon>Gigasporaceae</taxon>
        <taxon>Scutellospora</taxon>
    </lineage>
</organism>
<feature type="non-terminal residue" evidence="1">
    <location>
        <position position="1"/>
    </location>
</feature>
<protein>
    <submittedName>
        <fullName evidence="1">8609_t:CDS:1</fullName>
    </submittedName>
</protein>
<sequence>ERKSKTPNQQRTNTGKESPITKPTKKGKKVQIIKLSEEQTQEGIKVQIMKNKYKKRKKKQQERKAIITTAKSKSPFAVKHSTKRKEKLKNEKQQESYFSLQPSPNHYSWRSITQKRKESPKYQISEEQTQKGKSNHQTQRRKKRKSKSPNPRRTNLQKKGKLVERIEKWKQQERKAIITTAKSTISEQTQEEKLPLLVKNKSTKERKLVERIEKWKTTRKLLITTAKSKSLFPVKYNTKKEKKSKTPNQ</sequence>
<comment type="caution">
    <text evidence="1">The sequence shown here is derived from an EMBL/GenBank/DDBJ whole genome shotgun (WGS) entry which is preliminary data.</text>
</comment>
<reference evidence="1" key="1">
    <citation type="submission" date="2021-06" db="EMBL/GenBank/DDBJ databases">
        <authorList>
            <person name="Kallberg Y."/>
            <person name="Tangrot J."/>
            <person name="Rosling A."/>
        </authorList>
    </citation>
    <scope>NUCLEOTIDE SEQUENCE</scope>
    <source>
        <strain evidence="1">AU212A</strain>
    </source>
</reference>
<dbReference type="EMBL" id="CAJVPM010003922">
    <property type="protein sequence ID" value="CAG8507353.1"/>
    <property type="molecule type" value="Genomic_DNA"/>
</dbReference>
<name>A0ACA9L4Q8_9GLOM</name>
<evidence type="ECO:0000313" key="1">
    <source>
        <dbReference type="EMBL" id="CAG8507353.1"/>
    </source>
</evidence>
<accession>A0ACA9L4Q8</accession>
<dbReference type="Proteomes" id="UP000789860">
    <property type="component" value="Unassembled WGS sequence"/>
</dbReference>
<proteinExistence type="predicted"/>
<gene>
    <name evidence="1" type="ORF">SCALOS_LOCUS3509</name>
</gene>